<dbReference type="EMBL" id="FSRG01000004">
    <property type="protein sequence ID" value="SIO00749.1"/>
    <property type="molecule type" value="Genomic_DNA"/>
</dbReference>
<dbReference type="Proteomes" id="UP000184694">
    <property type="component" value="Unassembled WGS sequence"/>
</dbReference>
<feature type="domain" description="Metallo-beta-lactamase" evidence="1">
    <location>
        <begin position="39"/>
        <end position="241"/>
    </location>
</feature>
<sequence length="282" mass="31230">MFVRCWGARGNIPISGGQTQLYGGATSCLEVRTSDQSVIICDAGTGIRKLGNALLKEQRMEYSLLLTHAHDDHLDGLPFFEPLYFSDTRITVFEHRGLRDKLERMCDPLEAQKFSPQCTRTIKAAIEWKPALEHGYITEIGSALVTSIPASHPGGCAGFKIADRGKSVVYLPDNELDFDHGANMDFSAYVQMCSGVDLLVHDAQYTCDEYLSCKGQGHSSWRQALELAIAAGVQQLGLFHHDSDRTDDQLSTIVEKCKREAAQRSPRLLCFAMREGSEIVLS</sequence>
<evidence type="ECO:0000259" key="1">
    <source>
        <dbReference type="Pfam" id="PF12706"/>
    </source>
</evidence>
<organism evidence="2 3">
    <name type="scientific">Halodesulfovibrio marinisediminis DSM 17456</name>
    <dbReference type="NCBI Taxonomy" id="1121457"/>
    <lineage>
        <taxon>Bacteria</taxon>
        <taxon>Pseudomonadati</taxon>
        <taxon>Thermodesulfobacteriota</taxon>
        <taxon>Desulfovibrionia</taxon>
        <taxon>Desulfovibrionales</taxon>
        <taxon>Desulfovibrionaceae</taxon>
        <taxon>Halodesulfovibrio</taxon>
    </lineage>
</organism>
<dbReference type="Gene3D" id="3.60.15.10">
    <property type="entry name" value="Ribonuclease Z/Hydroxyacylglutathione hydrolase-like"/>
    <property type="match status" value="1"/>
</dbReference>
<dbReference type="CDD" id="cd07715">
    <property type="entry name" value="TaR3-like_MBL-fold"/>
    <property type="match status" value="1"/>
</dbReference>
<dbReference type="PANTHER" id="PTHR42663:SF4">
    <property type="entry name" value="SLL1036 PROTEIN"/>
    <property type="match status" value="1"/>
</dbReference>
<keyword evidence="3" id="KW-1185">Reference proteome</keyword>
<protein>
    <submittedName>
        <fullName evidence="2">Phosphoribosyl 1,2-cyclic phosphodiesterase</fullName>
    </submittedName>
</protein>
<name>A0A1N6FZL5_9BACT</name>
<dbReference type="PROSITE" id="PS51257">
    <property type="entry name" value="PROKAR_LIPOPROTEIN"/>
    <property type="match status" value="1"/>
</dbReference>
<dbReference type="STRING" id="1121457.SAMN02745161_1602"/>
<dbReference type="SUPFAM" id="SSF56281">
    <property type="entry name" value="Metallo-hydrolase/oxidoreductase"/>
    <property type="match status" value="1"/>
</dbReference>
<dbReference type="RefSeq" id="WP_074216396.1">
    <property type="nucleotide sequence ID" value="NZ_FSRG01000004.1"/>
</dbReference>
<accession>A0A1N6FZL5</accession>
<evidence type="ECO:0000313" key="2">
    <source>
        <dbReference type="EMBL" id="SIO00749.1"/>
    </source>
</evidence>
<dbReference type="InterPro" id="IPR001279">
    <property type="entry name" value="Metallo-B-lactamas"/>
</dbReference>
<proteinExistence type="predicted"/>
<dbReference type="OrthoDB" id="9803916at2"/>
<evidence type="ECO:0000313" key="3">
    <source>
        <dbReference type="Proteomes" id="UP000184694"/>
    </source>
</evidence>
<dbReference type="Pfam" id="PF12706">
    <property type="entry name" value="Lactamase_B_2"/>
    <property type="match status" value="1"/>
</dbReference>
<gene>
    <name evidence="2" type="ORF">SAMN02745161_1602</name>
</gene>
<reference evidence="3" key="1">
    <citation type="submission" date="2016-11" db="EMBL/GenBank/DDBJ databases">
        <authorList>
            <person name="Varghese N."/>
            <person name="Submissions S."/>
        </authorList>
    </citation>
    <scope>NUCLEOTIDE SEQUENCE [LARGE SCALE GENOMIC DNA]</scope>
    <source>
        <strain evidence="3">DSM 17456</strain>
    </source>
</reference>
<dbReference type="AlphaFoldDB" id="A0A1N6FZL5"/>
<dbReference type="PANTHER" id="PTHR42663">
    <property type="entry name" value="HYDROLASE C777.06C-RELATED-RELATED"/>
    <property type="match status" value="1"/>
</dbReference>
<dbReference type="InterPro" id="IPR036866">
    <property type="entry name" value="RibonucZ/Hydroxyglut_hydro"/>
</dbReference>